<dbReference type="GO" id="GO:0008616">
    <property type="term" value="P:tRNA queuosine(34) biosynthetic process"/>
    <property type="evidence" value="ECO:0007669"/>
    <property type="project" value="UniProtKB-UniRule"/>
</dbReference>
<comment type="subcellular location">
    <subcellularLocation>
        <location evidence="5">Cytoplasm</location>
    </subcellularLocation>
</comment>
<dbReference type="EC" id="1.7.1.13" evidence="5"/>
<dbReference type="PANTHER" id="PTHR34354:SF1">
    <property type="entry name" value="NADPH-DEPENDENT 7-CYANO-7-DEAZAGUANINE REDUCTASE"/>
    <property type="match status" value="1"/>
</dbReference>
<proteinExistence type="inferred from homology"/>
<dbReference type="NCBIfam" id="TIGR03138">
    <property type="entry name" value="QueF"/>
    <property type="match status" value="1"/>
</dbReference>
<evidence type="ECO:0000256" key="5">
    <source>
        <dbReference type="HAMAP-Rule" id="MF_00817"/>
    </source>
</evidence>
<evidence type="ECO:0000313" key="7">
    <source>
        <dbReference type="EMBL" id="RUO77311.1"/>
    </source>
</evidence>
<dbReference type="PIRSF" id="PIRSF004750">
    <property type="entry name" value="Nitrile_oxidored_YqcD_prd"/>
    <property type="match status" value="1"/>
</dbReference>
<keyword evidence="1 5" id="KW-0963">Cytoplasm</keyword>
<dbReference type="Pfam" id="PF14819">
    <property type="entry name" value="QueF_N"/>
    <property type="match status" value="1"/>
</dbReference>
<feature type="binding site" evidence="5">
    <location>
        <begin position="226"/>
        <end position="227"/>
    </location>
    <ligand>
        <name>substrate</name>
    </ligand>
</feature>
<dbReference type="EMBL" id="PIQF01000001">
    <property type="protein sequence ID" value="RUO77311.1"/>
    <property type="molecule type" value="Genomic_DNA"/>
</dbReference>
<dbReference type="OrthoDB" id="9789995at2"/>
<feature type="binding site" evidence="5">
    <location>
        <begin position="86"/>
        <end position="88"/>
    </location>
    <ligand>
        <name>substrate</name>
    </ligand>
</feature>
<reference evidence="7 8" key="1">
    <citation type="journal article" date="2011" name="Front. Microbiol.">
        <title>Genomic signatures of strain selection and enhancement in Bacillus atrophaeus var. globigii, a historical biowarfare simulant.</title>
        <authorList>
            <person name="Gibbons H.S."/>
            <person name="Broomall S.M."/>
            <person name="McNew L.A."/>
            <person name="Daligault H."/>
            <person name="Chapman C."/>
            <person name="Bruce D."/>
            <person name="Karavis M."/>
            <person name="Krepps M."/>
            <person name="McGregor P.A."/>
            <person name="Hong C."/>
            <person name="Park K.H."/>
            <person name="Akmal A."/>
            <person name="Feldman A."/>
            <person name="Lin J.S."/>
            <person name="Chang W.E."/>
            <person name="Higgs B.W."/>
            <person name="Demirev P."/>
            <person name="Lindquist J."/>
            <person name="Liem A."/>
            <person name="Fochler E."/>
            <person name="Read T.D."/>
            <person name="Tapia R."/>
            <person name="Johnson S."/>
            <person name="Bishop-Lilly K.A."/>
            <person name="Detter C."/>
            <person name="Han C."/>
            <person name="Sozhamannan S."/>
            <person name="Rosenzweig C.N."/>
            <person name="Skowronski E.W."/>
        </authorList>
    </citation>
    <scope>NUCLEOTIDE SEQUENCE [LARGE SCALE GENOMIC DNA]</scope>
    <source>
        <strain evidence="7 8">CL-SP19</strain>
    </source>
</reference>
<keyword evidence="4 5" id="KW-0560">Oxidoreductase</keyword>
<dbReference type="InterPro" id="IPR029139">
    <property type="entry name" value="QueF_N"/>
</dbReference>
<dbReference type="InterPro" id="IPR050084">
    <property type="entry name" value="NADPH_dep_7-cyano-7-deazaG_red"/>
</dbReference>
<dbReference type="AlphaFoldDB" id="A0A432ZH65"/>
<dbReference type="RefSeq" id="WP_126783585.1">
    <property type="nucleotide sequence ID" value="NZ_PIQF01000001.1"/>
</dbReference>
<comment type="function">
    <text evidence="5">Catalyzes the NADPH-dependent reduction of 7-cyano-7-deazaguanine (preQ0) to 7-aminomethyl-7-deazaguanine (preQ1).</text>
</comment>
<comment type="catalytic activity">
    <reaction evidence="5">
        <text>7-aminomethyl-7-carbaguanine + 2 NADP(+) = 7-cyano-7-carbaguanine + 2 NADPH + 3 H(+)</text>
        <dbReference type="Rhea" id="RHEA:13409"/>
        <dbReference type="ChEBI" id="CHEBI:15378"/>
        <dbReference type="ChEBI" id="CHEBI:45075"/>
        <dbReference type="ChEBI" id="CHEBI:57783"/>
        <dbReference type="ChEBI" id="CHEBI:58349"/>
        <dbReference type="ChEBI" id="CHEBI:58703"/>
        <dbReference type="EC" id="1.7.1.13"/>
    </reaction>
</comment>
<dbReference type="Proteomes" id="UP000287908">
    <property type="component" value="Unassembled WGS sequence"/>
</dbReference>
<keyword evidence="2 5" id="KW-0671">Queuosine biosynthesis</keyword>
<feature type="domain" description="NADPH-dependent 7-cyano-7-deazaguanine reductase N-terminal" evidence="6">
    <location>
        <begin position="18"/>
        <end position="129"/>
    </location>
</feature>
<dbReference type="InterPro" id="IPR029500">
    <property type="entry name" value="QueF"/>
</dbReference>
<dbReference type="InterPro" id="IPR016428">
    <property type="entry name" value="QueF_type2"/>
</dbReference>
<feature type="active site" description="Thioimide intermediate" evidence="5">
    <location>
        <position position="187"/>
    </location>
</feature>
<dbReference type="GO" id="GO:0033739">
    <property type="term" value="F:preQ1 synthase activity"/>
    <property type="evidence" value="ECO:0007669"/>
    <property type="project" value="UniProtKB-UniRule"/>
</dbReference>
<dbReference type="GO" id="GO:0005737">
    <property type="term" value="C:cytoplasm"/>
    <property type="evidence" value="ECO:0007669"/>
    <property type="project" value="UniProtKB-SubCell"/>
</dbReference>
<comment type="pathway">
    <text evidence="5">tRNA modification; tRNA-queuosine biosynthesis.</text>
</comment>
<keyword evidence="3 5" id="KW-0521">NADP</keyword>
<keyword evidence="8" id="KW-1185">Reference proteome</keyword>
<dbReference type="Gene3D" id="3.30.1130.10">
    <property type="match status" value="2"/>
</dbReference>
<evidence type="ECO:0000259" key="6">
    <source>
        <dbReference type="Pfam" id="PF14819"/>
    </source>
</evidence>
<accession>A0A432ZH65</accession>
<comment type="subunit">
    <text evidence="5">Homodimer.</text>
</comment>
<dbReference type="PANTHER" id="PTHR34354">
    <property type="entry name" value="NADPH-DEPENDENT 7-CYANO-7-DEAZAGUANINE REDUCTASE"/>
    <property type="match status" value="1"/>
</dbReference>
<dbReference type="InterPro" id="IPR043133">
    <property type="entry name" value="GTP-CH-I_C/QueF"/>
</dbReference>
<feature type="active site" description="Proton donor" evidence="5">
    <location>
        <position position="194"/>
    </location>
</feature>
<evidence type="ECO:0000256" key="4">
    <source>
        <dbReference type="ARBA" id="ARBA00023002"/>
    </source>
</evidence>
<name>A0A432ZH65_9GAMM</name>
<feature type="binding site" evidence="5">
    <location>
        <begin position="254"/>
        <end position="255"/>
    </location>
    <ligand>
        <name>NADPH</name>
        <dbReference type="ChEBI" id="CHEBI:57783"/>
    </ligand>
</feature>
<dbReference type="Pfam" id="PF14489">
    <property type="entry name" value="QueF"/>
    <property type="match status" value="1"/>
</dbReference>
<evidence type="ECO:0000256" key="1">
    <source>
        <dbReference type="ARBA" id="ARBA00022490"/>
    </source>
</evidence>
<feature type="binding site" evidence="5">
    <location>
        <begin position="88"/>
        <end position="89"/>
    </location>
    <ligand>
        <name>NADPH</name>
        <dbReference type="ChEBI" id="CHEBI:57783"/>
    </ligand>
</feature>
<evidence type="ECO:0000313" key="8">
    <source>
        <dbReference type="Proteomes" id="UP000287908"/>
    </source>
</evidence>
<comment type="similarity">
    <text evidence="5">Belongs to the GTP cyclohydrolase I family. QueF type 2 subfamily.</text>
</comment>
<organism evidence="7 8">
    <name type="scientific">Idiomarina seosinensis</name>
    <dbReference type="NCBI Taxonomy" id="281739"/>
    <lineage>
        <taxon>Bacteria</taxon>
        <taxon>Pseudomonadati</taxon>
        <taxon>Pseudomonadota</taxon>
        <taxon>Gammaproteobacteria</taxon>
        <taxon>Alteromonadales</taxon>
        <taxon>Idiomarinaceae</taxon>
        <taxon>Idiomarina</taxon>
    </lineage>
</organism>
<protein>
    <recommendedName>
        <fullName evidence="5">NADPH-dependent 7-cyano-7-deazaguanine reductase</fullName>
        <ecNumber evidence="5">1.7.1.13</ecNumber>
    </recommendedName>
    <alternativeName>
        <fullName evidence="5">7-cyano-7-carbaguanine reductase</fullName>
    </alternativeName>
    <alternativeName>
        <fullName evidence="5">NADPH-dependent nitrile oxidoreductase</fullName>
    </alternativeName>
    <alternativeName>
        <fullName evidence="5">PreQ(0) reductase</fullName>
    </alternativeName>
</protein>
<dbReference type="HAMAP" id="MF_00817">
    <property type="entry name" value="QueF_type2"/>
    <property type="match status" value="1"/>
</dbReference>
<gene>
    <name evidence="5 7" type="primary">queF</name>
    <name evidence="7" type="ORF">CWI81_02155</name>
</gene>
<evidence type="ECO:0000256" key="2">
    <source>
        <dbReference type="ARBA" id="ARBA00022785"/>
    </source>
</evidence>
<comment type="caution">
    <text evidence="7">The sequence shown here is derived from an EMBL/GenBank/DDBJ whole genome shotgun (WGS) entry which is preliminary data.</text>
</comment>
<sequence length="278" mass="31419">MPKNNSLDHLKLGQATEYPTQYDASQLMAVPRSLNREPIGISQHNPLPFHGLDYWTGYEISWLNKKGLPQVAVGYFTVPADSPNLIESKSFKLYLNSFNESRFEDWAEVTASMQTDLSACAGATVEVSLKPVTAISNEVIDDLPGELIDQQDITIDSYDYDPQLLCIDDDGATHELSVKSHLLKSNCLITNQPDWGSVYIHGFGPQLDRASLLRYLVSFRRHNEFHEQCVERIFQDLSQLGFNKLSVYARYTRRGGLDINPFRSNFEEAPATGRLARQ</sequence>
<evidence type="ECO:0000256" key="3">
    <source>
        <dbReference type="ARBA" id="ARBA00022857"/>
    </source>
</evidence>
<dbReference type="UniPathway" id="UPA00392"/>